<organism evidence="1 2">
    <name type="scientific">Brassica napus</name>
    <name type="common">Rape</name>
    <dbReference type="NCBI Taxonomy" id="3708"/>
    <lineage>
        <taxon>Eukaryota</taxon>
        <taxon>Viridiplantae</taxon>
        <taxon>Streptophyta</taxon>
        <taxon>Embryophyta</taxon>
        <taxon>Tracheophyta</taxon>
        <taxon>Spermatophyta</taxon>
        <taxon>Magnoliopsida</taxon>
        <taxon>eudicotyledons</taxon>
        <taxon>Gunneridae</taxon>
        <taxon>Pentapetalae</taxon>
        <taxon>rosids</taxon>
        <taxon>malvids</taxon>
        <taxon>Brassicales</taxon>
        <taxon>Brassicaceae</taxon>
        <taxon>Brassiceae</taxon>
        <taxon>Brassica</taxon>
    </lineage>
</organism>
<dbReference type="Proteomes" id="UP000824890">
    <property type="component" value="Unassembled WGS sequence"/>
</dbReference>
<evidence type="ECO:0000313" key="1">
    <source>
        <dbReference type="EMBL" id="KAH0923239.1"/>
    </source>
</evidence>
<protein>
    <submittedName>
        <fullName evidence="1">Uncharacterized protein</fullName>
    </submittedName>
</protein>
<name>A0ABQ8D1N0_BRANA</name>
<accession>A0ABQ8D1N0</accession>
<keyword evidence="2" id="KW-1185">Reference proteome</keyword>
<comment type="caution">
    <text evidence="1">The sequence shown here is derived from an EMBL/GenBank/DDBJ whole genome shotgun (WGS) entry which is preliminary data.</text>
</comment>
<reference evidence="1 2" key="1">
    <citation type="submission" date="2021-05" db="EMBL/GenBank/DDBJ databases">
        <title>Genome Assembly of Synthetic Allotetraploid Brassica napus Reveals Homoeologous Exchanges between Subgenomes.</title>
        <authorList>
            <person name="Davis J.T."/>
        </authorList>
    </citation>
    <scope>NUCLEOTIDE SEQUENCE [LARGE SCALE GENOMIC DNA]</scope>
    <source>
        <strain evidence="2">cv. Da-Ae</strain>
        <tissue evidence="1">Seedling</tissue>
    </source>
</reference>
<proteinExistence type="predicted"/>
<feature type="non-terminal residue" evidence="1">
    <location>
        <position position="256"/>
    </location>
</feature>
<gene>
    <name evidence="1" type="ORF">HID58_023257</name>
</gene>
<evidence type="ECO:0000313" key="2">
    <source>
        <dbReference type="Proteomes" id="UP000824890"/>
    </source>
</evidence>
<sequence length="256" mass="28974">MNRFITLFLYVSHIYSVNQCQFTFATPPPFRLIYTLSYERNPTALILSTILPPIKLYFTFSKMISSAAPVAKAVVCHSTLKKWQVHGNQLLFLDDRNSEIHGFIPAGRRYHQGSVHQCVELRFEITGLKEKGSVCNHIPQIREGRSGGMTQQGEFINSEGRTTVLPSTIFCNRNFSLRSQLAAEQSRCFKLEVAEVSGTGQSYSRTEEINNAFANEVSWDRSSMSSTQAPTHRPSKRTYGAIQTVNFLCLRFCLSQ</sequence>
<dbReference type="EMBL" id="JAGKQM010000006">
    <property type="protein sequence ID" value="KAH0923239.1"/>
    <property type="molecule type" value="Genomic_DNA"/>
</dbReference>